<evidence type="ECO:0000313" key="2">
    <source>
        <dbReference type="EMBL" id="MFD0891827.1"/>
    </source>
</evidence>
<evidence type="ECO:0000256" key="1">
    <source>
        <dbReference type="SAM" id="SignalP"/>
    </source>
</evidence>
<keyword evidence="1" id="KW-0732">Signal</keyword>
<name>A0ABW3E8J4_9ACTN</name>
<organism evidence="2 3">
    <name type="scientific">Streptosporangium algeriense</name>
    <dbReference type="NCBI Taxonomy" id="1682748"/>
    <lineage>
        <taxon>Bacteria</taxon>
        <taxon>Bacillati</taxon>
        <taxon>Actinomycetota</taxon>
        <taxon>Actinomycetes</taxon>
        <taxon>Streptosporangiales</taxon>
        <taxon>Streptosporangiaceae</taxon>
        <taxon>Streptosporangium</taxon>
    </lineage>
</organism>
<protein>
    <submittedName>
        <fullName evidence="2">Peptidase S33 family protein</fullName>
    </submittedName>
</protein>
<dbReference type="EMBL" id="JBHTHX010003519">
    <property type="protein sequence ID" value="MFD0891827.1"/>
    <property type="molecule type" value="Genomic_DNA"/>
</dbReference>
<proteinExistence type="predicted"/>
<gene>
    <name evidence="2" type="ORF">ACFQ08_45360</name>
</gene>
<evidence type="ECO:0000313" key="3">
    <source>
        <dbReference type="Proteomes" id="UP001597024"/>
    </source>
</evidence>
<sequence>MLRRGISKLAVVLVAVAALCPTMTALCPAMTAEAADTTGGRGITWEPCEEDPAVECGTLTVPVDWSRPYGDTLDLALARRRATD</sequence>
<dbReference type="Proteomes" id="UP001597024">
    <property type="component" value="Unassembled WGS sequence"/>
</dbReference>
<comment type="caution">
    <text evidence="2">The sequence shown here is derived from an EMBL/GenBank/DDBJ whole genome shotgun (WGS) entry which is preliminary data.</text>
</comment>
<feature type="chain" id="PRO_5045457832" evidence="1">
    <location>
        <begin position="35"/>
        <end position="84"/>
    </location>
</feature>
<accession>A0ABW3E8J4</accession>
<keyword evidence="3" id="KW-1185">Reference proteome</keyword>
<feature type="non-terminal residue" evidence="2">
    <location>
        <position position="84"/>
    </location>
</feature>
<feature type="signal peptide" evidence="1">
    <location>
        <begin position="1"/>
        <end position="34"/>
    </location>
</feature>
<reference evidence="3" key="1">
    <citation type="journal article" date="2019" name="Int. J. Syst. Evol. Microbiol.">
        <title>The Global Catalogue of Microorganisms (GCM) 10K type strain sequencing project: providing services to taxonomists for standard genome sequencing and annotation.</title>
        <authorList>
            <consortium name="The Broad Institute Genomics Platform"/>
            <consortium name="The Broad Institute Genome Sequencing Center for Infectious Disease"/>
            <person name="Wu L."/>
            <person name="Ma J."/>
        </authorList>
    </citation>
    <scope>NUCLEOTIDE SEQUENCE [LARGE SCALE GENOMIC DNA]</scope>
    <source>
        <strain evidence="3">CCUG 62974</strain>
    </source>
</reference>